<comment type="caution">
    <text evidence="3">The sequence shown here is derived from an EMBL/GenBank/DDBJ whole genome shotgun (WGS) entry which is preliminary data.</text>
</comment>
<dbReference type="Gene3D" id="1.10.443.10">
    <property type="entry name" value="Intergrase catalytic core"/>
    <property type="match status" value="1"/>
</dbReference>
<evidence type="ECO:0000259" key="2">
    <source>
        <dbReference type="PROSITE" id="PS51898"/>
    </source>
</evidence>
<dbReference type="InterPro" id="IPR013762">
    <property type="entry name" value="Integrase-like_cat_sf"/>
</dbReference>
<organism evidence="3 4">
    <name type="scientific">Reticulibacter mediterranei</name>
    <dbReference type="NCBI Taxonomy" id="2778369"/>
    <lineage>
        <taxon>Bacteria</taxon>
        <taxon>Bacillati</taxon>
        <taxon>Chloroflexota</taxon>
        <taxon>Ktedonobacteria</taxon>
        <taxon>Ktedonobacterales</taxon>
        <taxon>Reticulibacteraceae</taxon>
        <taxon>Reticulibacter</taxon>
    </lineage>
</organism>
<dbReference type="PROSITE" id="PS51898">
    <property type="entry name" value="TYR_RECOMBINASE"/>
    <property type="match status" value="1"/>
</dbReference>
<sequence>MRFHDLRHSAASILLSMGVHPKIVQEILGHSDIGVTMNVYSHVLPSMQKEAMDHWDDQLG</sequence>
<name>A0A8J3MYA7_9CHLR</name>
<accession>A0A8J3MYA7</accession>
<evidence type="ECO:0000313" key="4">
    <source>
        <dbReference type="Proteomes" id="UP000597444"/>
    </source>
</evidence>
<dbReference type="GO" id="GO:0003677">
    <property type="term" value="F:DNA binding"/>
    <property type="evidence" value="ECO:0007669"/>
    <property type="project" value="InterPro"/>
</dbReference>
<feature type="domain" description="Tyr recombinase" evidence="2">
    <location>
        <begin position="1"/>
        <end position="53"/>
    </location>
</feature>
<protein>
    <recommendedName>
        <fullName evidence="2">Tyr recombinase domain-containing protein</fullName>
    </recommendedName>
</protein>
<dbReference type="InterPro" id="IPR011010">
    <property type="entry name" value="DNA_brk_join_enz"/>
</dbReference>
<dbReference type="EMBL" id="BNJK01000001">
    <property type="protein sequence ID" value="GHO90712.1"/>
    <property type="molecule type" value="Genomic_DNA"/>
</dbReference>
<gene>
    <name evidence="3" type="ORF">KSF_007600</name>
</gene>
<evidence type="ECO:0000256" key="1">
    <source>
        <dbReference type="ARBA" id="ARBA00023172"/>
    </source>
</evidence>
<dbReference type="InterPro" id="IPR002104">
    <property type="entry name" value="Integrase_catalytic"/>
</dbReference>
<evidence type="ECO:0000313" key="3">
    <source>
        <dbReference type="EMBL" id="GHO90712.1"/>
    </source>
</evidence>
<reference evidence="3" key="1">
    <citation type="submission" date="2020-10" db="EMBL/GenBank/DDBJ databases">
        <title>Taxonomic study of unclassified bacteria belonging to the class Ktedonobacteria.</title>
        <authorList>
            <person name="Yabe S."/>
            <person name="Wang C.M."/>
            <person name="Zheng Y."/>
            <person name="Sakai Y."/>
            <person name="Cavaletti L."/>
            <person name="Monciardini P."/>
            <person name="Donadio S."/>
        </authorList>
    </citation>
    <scope>NUCLEOTIDE SEQUENCE</scope>
    <source>
        <strain evidence="3">ID150040</strain>
    </source>
</reference>
<dbReference type="Proteomes" id="UP000597444">
    <property type="component" value="Unassembled WGS sequence"/>
</dbReference>
<dbReference type="SUPFAM" id="SSF56349">
    <property type="entry name" value="DNA breaking-rejoining enzymes"/>
    <property type="match status" value="1"/>
</dbReference>
<dbReference type="GO" id="GO:0006310">
    <property type="term" value="P:DNA recombination"/>
    <property type="evidence" value="ECO:0007669"/>
    <property type="project" value="UniProtKB-KW"/>
</dbReference>
<dbReference type="GO" id="GO:0015074">
    <property type="term" value="P:DNA integration"/>
    <property type="evidence" value="ECO:0007669"/>
    <property type="project" value="InterPro"/>
</dbReference>
<dbReference type="AlphaFoldDB" id="A0A8J3MYA7"/>
<dbReference type="Pfam" id="PF00589">
    <property type="entry name" value="Phage_integrase"/>
    <property type="match status" value="1"/>
</dbReference>
<keyword evidence="1" id="KW-0233">DNA recombination</keyword>
<proteinExistence type="predicted"/>
<keyword evidence="4" id="KW-1185">Reference proteome</keyword>